<dbReference type="FunFam" id="1.20.1060.10:FF:000001">
    <property type="entry name" value="DNA polymerase I"/>
    <property type="match status" value="1"/>
</dbReference>
<evidence type="ECO:0000256" key="10">
    <source>
        <dbReference type="ARBA" id="ARBA00022801"/>
    </source>
</evidence>
<keyword evidence="7 17" id="KW-0235">DNA replication</keyword>
<dbReference type="SMART" id="SM00474">
    <property type="entry name" value="35EXOc"/>
    <property type="match status" value="1"/>
</dbReference>
<comment type="function">
    <text evidence="17">In addition to polymerase activity, this DNA polymerase exhibits 3'-5' and 5'-3' exonuclease activity.</text>
</comment>
<evidence type="ECO:0000256" key="4">
    <source>
        <dbReference type="ARBA" id="ARBA00020311"/>
    </source>
</evidence>
<protein>
    <recommendedName>
        <fullName evidence="4 16">DNA polymerase I</fullName>
        <ecNumber evidence="3 16">2.7.7.7</ecNumber>
    </recommendedName>
</protein>
<dbReference type="CDD" id="cd09859">
    <property type="entry name" value="PIN_53EXO"/>
    <property type="match status" value="1"/>
</dbReference>
<dbReference type="InterPro" id="IPR008918">
    <property type="entry name" value="HhH2"/>
</dbReference>
<evidence type="ECO:0000256" key="5">
    <source>
        <dbReference type="ARBA" id="ARBA00022679"/>
    </source>
</evidence>
<dbReference type="Proteomes" id="UP000190092">
    <property type="component" value="Unassembled WGS sequence"/>
</dbReference>
<dbReference type="FunFam" id="1.10.150.20:FF:000003">
    <property type="entry name" value="DNA polymerase I"/>
    <property type="match status" value="1"/>
</dbReference>
<keyword evidence="8" id="KW-0540">Nuclease</keyword>
<sequence>MAKSKASAPAAGTAPAPAQPASKPKTGDGSPIRHLYLVDGSGYLFRAYHALPPMTRPDGTPINAVYGFCRMLAIHLDDPEVDHIAMILDAGRTTFRNQIYDKYKANRPEPPEDLIPQFPLIREAAKAFNVTVCELEGYEADDLIATYARLAVEEGGSCTIVSSDKDLMQLIRPGVDMMDPIKQKKLGPEAVMEKFGVTPDKVVDVQALAGDSTDNVPGVPGIGVKTAAQLINEYGDLETLLQRAGEIKQPKRREALQTNAELARISKQLVHLRDDVPAPADPDTFDKKRPDPNVLLPWLEQQGFKSLIAKYTKELGEATAPVAPAATAPLPPKKTEPMKPAPAAHAKPNRPFTTADYELIRDEAALDEWISEATKAGVVAFDCETDALDSNNAGLVGVSLALLDGPWGNVNSTRRRAAYLPISHRAPGGTKKAEAQGALDLGGADERADGDGKLLPDQLALETAIAKLKPLLEDPGVLKVGQNIKYDMCVFERHGVRIGPVDDTMLLSFVLDGGKHGHGMDELAERYLDHKTIKFSDVAGSGAKQVSFDRVPIERAMEYAAEDADVTLQLWAQFKPRLAHERMVTMYETIERPLIPVLLSMEQAGIKVDAPALKRLSADFEKRLGELEREIHKIAGREFNVSSPKQLGEILFDEQKLPGGKRSKTGAWSTDASVLEELANAGHPLPVKILEHRQLAKLKGTYTDALVRELDAKTGRVHTSYHMTGAATGRLASTDPNLQNIPVRTEEGRKIREAFIAEKGHKLLSADYSQIELRLLAHVADIGSLKEAFARGDDIHAITASEMFGVPVKGMDPLVRRRAKAINFGIIYGISAFGLAAQLGIGQPEARDYIAKYFQRYPGIRDYMERTKDFARKHGFVQTPFGRKIHLKFINDKSQGMRAFAERAAINAPLQGGAADIIKRAMIRLPQALKDAHLEARMLLQVHDELLFEVADQEIDKTKEVARTVMEGAAKLSVPLVVETGVGLNWAAAH</sequence>
<keyword evidence="6 17" id="KW-0548">Nucleotidyltransferase</keyword>
<evidence type="ECO:0000256" key="15">
    <source>
        <dbReference type="ARBA" id="ARBA00049244"/>
    </source>
</evidence>
<evidence type="ECO:0000256" key="17">
    <source>
        <dbReference type="RuleBase" id="RU004460"/>
    </source>
</evidence>
<evidence type="ECO:0000256" key="2">
    <source>
        <dbReference type="ARBA" id="ARBA00011541"/>
    </source>
</evidence>
<keyword evidence="12 17" id="KW-0239">DNA-directed DNA polymerase</keyword>
<keyword evidence="10 17" id="KW-0378">Hydrolase</keyword>
<dbReference type="GO" id="GO:0008408">
    <property type="term" value="F:3'-5' exonuclease activity"/>
    <property type="evidence" value="ECO:0007669"/>
    <property type="project" value="UniProtKB-UniRule"/>
</dbReference>
<dbReference type="Pfam" id="PF01367">
    <property type="entry name" value="5_3_exonuc"/>
    <property type="match status" value="1"/>
</dbReference>
<dbReference type="EMBL" id="FUWJ01000010">
    <property type="protein sequence ID" value="SKA32108.1"/>
    <property type="molecule type" value="Genomic_DNA"/>
</dbReference>
<dbReference type="GO" id="GO:0006302">
    <property type="term" value="P:double-strand break repair"/>
    <property type="evidence" value="ECO:0007669"/>
    <property type="project" value="TreeGrafter"/>
</dbReference>
<comment type="catalytic activity">
    <reaction evidence="15 17">
        <text>DNA(n) + a 2'-deoxyribonucleoside 5'-triphosphate = DNA(n+1) + diphosphate</text>
        <dbReference type="Rhea" id="RHEA:22508"/>
        <dbReference type="Rhea" id="RHEA-COMP:17339"/>
        <dbReference type="Rhea" id="RHEA-COMP:17340"/>
        <dbReference type="ChEBI" id="CHEBI:33019"/>
        <dbReference type="ChEBI" id="CHEBI:61560"/>
        <dbReference type="ChEBI" id="CHEBI:173112"/>
        <dbReference type="EC" id="2.7.7.7"/>
    </reaction>
</comment>
<dbReference type="InterPro" id="IPR036397">
    <property type="entry name" value="RNaseH_sf"/>
</dbReference>
<dbReference type="InterPro" id="IPR018320">
    <property type="entry name" value="DNA_polymerase_1"/>
</dbReference>
<evidence type="ECO:0000259" key="19">
    <source>
        <dbReference type="SMART" id="SM00474"/>
    </source>
</evidence>
<dbReference type="CDD" id="cd06139">
    <property type="entry name" value="DNA_polA_I_Ecoli_like_exo"/>
    <property type="match status" value="1"/>
</dbReference>
<evidence type="ECO:0000256" key="1">
    <source>
        <dbReference type="ARBA" id="ARBA00007705"/>
    </source>
</evidence>
<dbReference type="EC" id="2.7.7.7" evidence="3 16"/>
<dbReference type="PANTHER" id="PTHR10133">
    <property type="entry name" value="DNA POLYMERASE I"/>
    <property type="match status" value="1"/>
</dbReference>
<dbReference type="PRINTS" id="PR00868">
    <property type="entry name" value="DNAPOLI"/>
</dbReference>
<evidence type="ECO:0000259" key="21">
    <source>
        <dbReference type="SMART" id="SM00482"/>
    </source>
</evidence>
<evidence type="ECO:0000256" key="12">
    <source>
        <dbReference type="ARBA" id="ARBA00022932"/>
    </source>
</evidence>
<dbReference type="InterPro" id="IPR036279">
    <property type="entry name" value="5-3_exonuclease_C_sf"/>
</dbReference>
<dbReference type="InterPro" id="IPR043502">
    <property type="entry name" value="DNA/RNA_pol_sf"/>
</dbReference>
<evidence type="ECO:0000256" key="8">
    <source>
        <dbReference type="ARBA" id="ARBA00022722"/>
    </source>
</evidence>
<feature type="domain" description="DNA-directed DNA polymerase family A palm" evidence="21">
    <location>
        <begin position="748"/>
        <end position="954"/>
    </location>
</feature>
<comment type="subunit">
    <text evidence="2">Single-chain monomer with multiple functions.</text>
</comment>
<evidence type="ECO:0000256" key="6">
    <source>
        <dbReference type="ARBA" id="ARBA00022695"/>
    </source>
</evidence>
<keyword evidence="14 17" id="KW-0234">DNA repair</keyword>
<evidence type="ECO:0000313" key="23">
    <source>
        <dbReference type="Proteomes" id="UP000190092"/>
    </source>
</evidence>
<keyword evidence="11 17" id="KW-0269">Exonuclease</keyword>
<feature type="region of interest" description="Disordered" evidence="18">
    <location>
        <begin position="1"/>
        <end position="30"/>
    </location>
</feature>
<accession>A0A1T4SW18</accession>
<dbReference type="GO" id="GO:0003887">
    <property type="term" value="F:DNA-directed DNA polymerase activity"/>
    <property type="evidence" value="ECO:0007669"/>
    <property type="project" value="UniProtKB-UniRule"/>
</dbReference>
<dbReference type="Pfam" id="PF01612">
    <property type="entry name" value="DNA_pol_A_exo1"/>
    <property type="match status" value="1"/>
</dbReference>
<dbReference type="SUPFAM" id="SSF56672">
    <property type="entry name" value="DNA/RNA polymerases"/>
    <property type="match status" value="1"/>
</dbReference>
<feature type="region of interest" description="Disordered" evidence="18">
    <location>
        <begin position="324"/>
        <end position="349"/>
    </location>
</feature>
<dbReference type="Gene3D" id="3.30.70.370">
    <property type="match status" value="1"/>
</dbReference>
<feature type="domain" description="3'-5' exonuclease" evidence="19">
    <location>
        <begin position="357"/>
        <end position="579"/>
    </location>
</feature>
<dbReference type="SMART" id="SM00475">
    <property type="entry name" value="53EXOc"/>
    <property type="match status" value="1"/>
</dbReference>
<organism evidence="22 23">
    <name type="scientific">Enhydrobacter aerosaccus</name>
    <dbReference type="NCBI Taxonomy" id="225324"/>
    <lineage>
        <taxon>Bacteria</taxon>
        <taxon>Pseudomonadati</taxon>
        <taxon>Pseudomonadota</taxon>
        <taxon>Alphaproteobacteria</taxon>
        <taxon>Hyphomicrobiales</taxon>
        <taxon>Enhydrobacter</taxon>
    </lineage>
</organism>
<evidence type="ECO:0000256" key="18">
    <source>
        <dbReference type="SAM" id="MobiDB-lite"/>
    </source>
</evidence>
<evidence type="ECO:0000256" key="9">
    <source>
        <dbReference type="ARBA" id="ARBA00022763"/>
    </source>
</evidence>
<evidence type="ECO:0000313" key="22">
    <source>
        <dbReference type="EMBL" id="SKA32108.1"/>
    </source>
</evidence>
<dbReference type="FunFam" id="3.40.50.1010:FF:000001">
    <property type="entry name" value="DNA polymerase I"/>
    <property type="match status" value="1"/>
</dbReference>
<dbReference type="GO" id="GO:0006261">
    <property type="term" value="P:DNA-templated DNA replication"/>
    <property type="evidence" value="ECO:0007669"/>
    <property type="project" value="UniProtKB-UniRule"/>
</dbReference>
<dbReference type="FunFam" id="1.10.150.20:FF:000002">
    <property type="entry name" value="DNA polymerase I"/>
    <property type="match status" value="1"/>
</dbReference>
<gene>
    <name evidence="17" type="primary">polA</name>
    <name evidence="22" type="ORF">SAMN02745126_05164</name>
</gene>
<evidence type="ECO:0000256" key="14">
    <source>
        <dbReference type="ARBA" id="ARBA00023204"/>
    </source>
</evidence>
<evidence type="ECO:0000256" key="13">
    <source>
        <dbReference type="ARBA" id="ARBA00023125"/>
    </source>
</evidence>
<evidence type="ECO:0000256" key="16">
    <source>
        <dbReference type="NCBIfam" id="TIGR00593"/>
    </source>
</evidence>
<comment type="similarity">
    <text evidence="1 17">Belongs to the DNA polymerase type-A family.</text>
</comment>
<dbReference type="InterPro" id="IPR020046">
    <property type="entry name" value="5-3_exonucl_a-hlix_arch_N"/>
</dbReference>
<dbReference type="InterPro" id="IPR002562">
    <property type="entry name" value="3'-5'_exonuclease_dom"/>
</dbReference>
<dbReference type="SMART" id="SM00279">
    <property type="entry name" value="HhH2"/>
    <property type="match status" value="1"/>
</dbReference>
<dbReference type="InterPro" id="IPR002421">
    <property type="entry name" value="5-3_exonuclease"/>
</dbReference>
<keyword evidence="5 17" id="KW-0808">Transferase</keyword>
<dbReference type="CDD" id="cd09898">
    <property type="entry name" value="H3TH_53EXO"/>
    <property type="match status" value="1"/>
</dbReference>
<evidence type="ECO:0000256" key="7">
    <source>
        <dbReference type="ARBA" id="ARBA00022705"/>
    </source>
</evidence>
<keyword evidence="9 17" id="KW-0227">DNA damage</keyword>
<dbReference type="GO" id="GO:0003677">
    <property type="term" value="F:DNA binding"/>
    <property type="evidence" value="ECO:0007669"/>
    <property type="project" value="UniProtKB-UniRule"/>
</dbReference>
<dbReference type="OrthoDB" id="9806424at2"/>
<dbReference type="InterPro" id="IPR020045">
    <property type="entry name" value="DNA_polI_H3TH"/>
</dbReference>
<dbReference type="GO" id="GO:0008409">
    <property type="term" value="F:5'-3' exonuclease activity"/>
    <property type="evidence" value="ECO:0007669"/>
    <property type="project" value="UniProtKB-UniRule"/>
</dbReference>
<evidence type="ECO:0000259" key="20">
    <source>
        <dbReference type="SMART" id="SM00475"/>
    </source>
</evidence>
<dbReference type="InterPro" id="IPR012337">
    <property type="entry name" value="RNaseH-like_sf"/>
</dbReference>
<dbReference type="CDD" id="cd08637">
    <property type="entry name" value="DNA_pol_A_pol_I_C"/>
    <property type="match status" value="1"/>
</dbReference>
<dbReference type="PANTHER" id="PTHR10133:SF27">
    <property type="entry name" value="DNA POLYMERASE NU"/>
    <property type="match status" value="1"/>
</dbReference>
<proteinExistence type="inferred from homology"/>
<dbReference type="Pfam" id="PF02739">
    <property type="entry name" value="5_3_exonuc_N"/>
    <property type="match status" value="1"/>
</dbReference>
<dbReference type="NCBIfam" id="NF004397">
    <property type="entry name" value="PRK05755.1"/>
    <property type="match status" value="1"/>
</dbReference>
<dbReference type="STRING" id="225324.SAMN02745126_05164"/>
<dbReference type="Gene3D" id="1.10.150.20">
    <property type="entry name" value="5' to 3' exonuclease, C-terminal subdomain"/>
    <property type="match status" value="2"/>
</dbReference>
<dbReference type="SUPFAM" id="SSF53098">
    <property type="entry name" value="Ribonuclease H-like"/>
    <property type="match status" value="1"/>
</dbReference>
<dbReference type="InterPro" id="IPR029060">
    <property type="entry name" value="PIN-like_dom_sf"/>
</dbReference>
<evidence type="ECO:0000256" key="11">
    <source>
        <dbReference type="ARBA" id="ARBA00022839"/>
    </source>
</evidence>
<dbReference type="Gene3D" id="3.40.50.1010">
    <property type="entry name" value="5'-nuclease"/>
    <property type="match status" value="1"/>
</dbReference>
<name>A0A1T4SW18_9HYPH</name>
<dbReference type="AlphaFoldDB" id="A0A1T4SW18"/>
<dbReference type="Gene3D" id="3.30.420.10">
    <property type="entry name" value="Ribonuclease H-like superfamily/Ribonuclease H"/>
    <property type="match status" value="1"/>
</dbReference>
<dbReference type="NCBIfam" id="TIGR00593">
    <property type="entry name" value="pola"/>
    <property type="match status" value="1"/>
</dbReference>
<feature type="domain" description="5'-3' exonuclease" evidence="20">
    <location>
        <begin position="33"/>
        <end position="288"/>
    </location>
</feature>
<reference evidence="23" key="1">
    <citation type="submission" date="2017-02" db="EMBL/GenBank/DDBJ databases">
        <authorList>
            <person name="Varghese N."/>
            <person name="Submissions S."/>
        </authorList>
    </citation>
    <scope>NUCLEOTIDE SEQUENCE [LARGE SCALE GENOMIC DNA]</scope>
    <source>
        <strain evidence="23">ATCC 27094</strain>
    </source>
</reference>
<dbReference type="InterPro" id="IPR001098">
    <property type="entry name" value="DNA-dir_DNA_pol_A_palm_dom"/>
</dbReference>
<dbReference type="SUPFAM" id="SSF47807">
    <property type="entry name" value="5' to 3' exonuclease, C-terminal subdomain"/>
    <property type="match status" value="1"/>
</dbReference>
<dbReference type="InterPro" id="IPR019760">
    <property type="entry name" value="DNA-dir_DNA_pol_A_CS"/>
</dbReference>
<dbReference type="Gene3D" id="1.20.1060.10">
    <property type="entry name" value="Taq DNA Polymerase, Chain T, domain 4"/>
    <property type="match status" value="1"/>
</dbReference>
<dbReference type="SMART" id="SM00482">
    <property type="entry name" value="POLAc"/>
    <property type="match status" value="1"/>
</dbReference>
<dbReference type="RefSeq" id="WP_085936902.1">
    <property type="nucleotide sequence ID" value="NZ_FUWJ01000010.1"/>
</dbReference>
<keyword evidence="23" id="KW-1185">Reference proteome</keyword>
<feature type="compositionally biased region" description="Low complexity" evidence="18">
    <location>
        <begin position="1"/>
        <end position="24"/>
    </location>
</feature>
<dbReference type="PROSITE" id="PS00447">
    <property type="entry name" value="DNA_POLYMERASE_A"/>
    <property type="match status" value="1"/>
</dbReference>
<dbReference type="InterPro" id="IPR002298">
    <property type="entry name" value="DNA_polymerase_A"/>
</dbReference>
<keyword evidence="13 17" id="KW-0238">DNA-binding</keyword>
<dbReference type="SUPFAM" id="SSF88723">
    <property type="entry name" value="PIN domain-like"/>
    <property type="match status" value="1"/>
</dbReference>
<evidence type="ECO:0000256" key="3">
    <source>
        <dbReference type="ARBA" id="ARBA00012417"/>
    </source>
</evidence>
<dbReference type="Pfam" id="PF00476">
    <property type="entry name" value="DNA_pol_A"/>
    <property type="match status" value="1"/>
</dbReference>